<dbReference type="InterPro" id="IPR051031">
    <property type="entry name" value="RING-box_E3_Ubiquitin_Ligase"/>
</dbReference>
<evidence type="ECO:0000256" key="6">
    <source>
        <dbReference type="ARBA" id="ARBA00022723"/>
    </source>
</evidence>
<evidence type="ECO:0000313" key="14">
    <source>
        <dbReference type="EMBL" id="CAD9693332.1"/>
    </source>
</evidence>
<keyword evidence="8" id="KW-0833">Ubl conjugation pathway</keyword>
<evidence type="ECO:0000259" key="13">
    <source>
        <dbReference type="PROSITE" id="PS50089"/>
    </source>
</evidence>
<dbReference type="InterPro" id="IPR001841">
    <property type="entry name" value="Znf_RING"/>
</dbReference>
<reference evidence="14" key="1">
    <citation type="submission" date="2021-01" db="EMBL/GenBank/DDBJ databases">
        <authorList>
            <person name="Corre E."/>
            <person name="Pelletier E."/>
            <person name="Niang G."/>
            <person name="Scheremetjew M."/>
            <person name="Finn R."/>
            <person name="Kale V."/>
            <person name="Holt S."/>
            <person name="Cochrane G."/>
            <person name="Meng A."/>
            <person name="Brown T."/>
            <person name="Cohen L."/>
        </authorList>
    </citation>
    <scope>NUCLEOTIDE SEQUENCE</scope>
    <source>
        <strain evidence="14">CCMP1452</strain>
    </source>
</reference>
<organism evidence="14">
    <name type="scientific">Eucampia antarctica</name>
    <dbReference type="NCBI Taxonomy" id="49252"/>
    <lineage>
        <taxon>Eukaryota</taxon>
        <taxon>Sar</taxon>
        <taxon>Stramenopiles</taxon>
        <taxon>Ochrophyta</taxon>
        <taxon>Bacillariophyta</taxon>
        <taxon>Mediophyceae</taxon>
        <taxon>Biddulphiophycidae</taxon>
        <taxon>Hemiaulales</taxon>
        <taxon>Hemiaulaceae</taxon>
        <taxon>Eucampia</taxon>
    </lineage>
</organism>
<dbReference type="GO" id="GO:0008270">
    <property type="term" value="F:zinc ion binding"/>
    <property type="evidence" value="ECO:0007669"/>
    <property type="project" value="UniProtKB-KW"/>
</dbReference>
<dbReference type="FunFam" id="3.30.40.10:FF:000273">
    <property type="entry name" value="E3 ubiquitin-protein ligase RBX1"/>
    <property type="match status" value="1"/>
</dbReference>
<keyword evidence="9" id="KW-0862">Zinc</keyword>
<gene>
    <name evidence="14" type="ORF">EANT1437_LOCUS13156</name>
</gene>
<dbReference type="PANTHER" id="PTHR11210">
    <property type="entry name" value="RING BOX"/>
    <property type="match status" value="1"/>
</dbReference>
<keyword evidence="5" id="KW-0963">Cytoplasm</keyword>
<keyword evidence="6" id="KW-0479">Metal-binding</keyword>
<evidence type="ECO:0000256" key="1">
    <source>
        <dbReference type="ARBA" id="ARBA00004123"/>
    </source>
</evidence>
<sequence>MTSKSPPDVDMVDASANSAIKKAKPTKAPQPPPRFEIKKWNAVAMWSWDICADTCAICRNSLNEPSIEYQANPSPTNDNGLSIAFGNCGHVFHLDCIQRWLRTRSVCPLCNKEWDFAKIERIPGYGQLGI</sequence>
<protein>
    <recommendedName>
        <fullName evidence="13">RING-type domain-containing protein</fullName>
    </recommendedName>
</protein>
<evidence type="ECO:0000256" key="2">
    <source>
        <dbReference type="ARBA" id="ARBA00004496"/>
    </source>
</evidence>
<evidence type="ECO:0000256" key="11">
    <source>
        <dbReference type="PROSITE-ProRule" id="PRU00175"/>
    </source>
</evidence>
<evidence type="ECO:0000256" key="5">
    <source>
        <dbReference type="ARBA" id="ARBA00022490"/>
    </source>
</evidence>
<evidence type="ECO:0000256" key="12">
    <source>
        <dbReference type="SAM" id="MobiDB-lite"/>
    </source>
</evidence>
<evidence type="ECO:0000256" key="7">
    <source>
        <dbReference type="ARBA" id="ARBA00022771"/>
    </source>
</evidence>
<dbReference type="AlphaFoldDB" id="A0A7S2S966"/>
<feature type="region of interest" description="Disordered" evidence="12">
    <location>
        <begin position="1"/>
        <end position="34"/>
    </location>
</feature>
<dbReference type="EMBL" id="HBHI01025679">
    <property type="protein sequence ID" value="CAD9693332.1"/>
    <property type="molecule type" value="Transcribed_RNA"/>
</dbReference>
<evidence type="ECO:0000256" key="8">
    <source>
        <dbReference type="ARBA" id="ARBA00022786"/>
    </source>
</evidence>
<keyword evidence="7 11" id="KW-0863">Zinc-finger</keyword>
<evidence type="ECO:0000256" key="3">
    <source>
        <dbReference type="ARBA" id="ARBA00004906"/>
    </source>
</evidence>
<dbReference type="Gene3D" id="3.30.40.10">
    <property type="entry name" value="Zinc/RING finger domain, C3HC4 (zinc finger)"/>
    <property type="match status" value="1"/>
</dbReference>
<feature type="domain" description="RING-type" evidence="13">
    <location>
        <begin position="55"/>
        <end position="111"/>
    </location>
</feature>
<comment type="pathway">
    <text evidence="3">Protein modification; protein ubiquitination.</text>
</comment>
<dbReference type="GO" id="GO:0005737">
    <property type="term" value="C:cytoplasm"/>
    <property type="evidence" value="ECO:0007669"/>
    <property type="project" value="UniProtKB-SubCell"/>
</dbReference>
<dbReference type="InterPro" id="IPR024766">
    <property type="entry name" value="Znf_RING_H2"/>
</dbReference>
<dbReference type="GO" id="GO:0031463">
    <property type="term" value="C:Cul3-RING ubiquitin ligase complex"/>
    <property type="evidence" value="ECO:0007669"/>
    <property type="project" value="UniProtKB-ARBA"/>
</dbReference>
<proteinExistence type="inferred from homology"/>
<dbReference type="InterPro" id="IPR013083">
    <property type="entry name" value="Znf_RING/FYVE/PHD"/>
</dbReference>
<dbReference type="SUPFAM" id="SSF57850">
    <property type="entry name" value="RING/U-box"/>
    <property type="match status" value="1"/>
</dbReference>
<evidence type="ECO:0000256" key="4">
    <source>
        <dbReference type="ARBA" id="ARBA00009273"/>
    </source>
</evidence>
<name>A0A7S2S966_9STRA</name>
<comment type="subcellular location">
    <subcellularLocation>
        <location evidence="2">Cytoplasm</location>
    </subcellularLocation>
    <subcellularLocation>
        <location evidence="1">Nucleus</location>
    </subcellularLocation>
</comment>
<evidence type="ECO:0000256" key="9">
    <source>
        <dbReference type="ARBA" id="ARBA00022833"/>
    </source>
</evidence>
<dbReference type="PROSITE" id="PS50089">
    <property type="entry name" value="ZF_RING_2"/>
    <property type="match status" value="1"/>
</dbReference>
<dbReference type="GO" id="GO:0005634">
    <property type="term" value="C:nucleus"/>
    <property type="evidence" value="ECO:0007669"/>
    <property type="project" value="UniProtKB-SubCell"/>
</dbReference>
<comment type="similarity">
    <text evidence="4">Belongs to the RING-box family.</text>
</comment>
<dbReference type="Pfam" id="PF12678">
    <property type="entry name" value="zf-rbx1"/>
    <property type="match status" value="1"/>
</dbReference>
<accession>A0A7S2S966</accession>
<keyword evidence="10" id="KW-0539">Nucleus</keyword>
<dbReference type="SMART" id="SM00184">
    <property type="entry name" value="RING"/>
    <property type="match status" value="1"/>
</dbReference>
<evidence type="ECO:0000256" key="10">
    <source>
        <dbReference type="ARBA" id="ARBA00023242"/>
    </source>
</evidence>